<keyword evidence="3" id="KW-0677">Repeat</keyword>
<accession>A0AAD9GAB8</accession>
<dbReference type="Pfam" id="PF14580">
    <property type="entry name" value="LRR_9"/>
    <property type="match status" value="1"/>
</dbReference>
<dbReference type="InterPro" id="IPR001611">
    <property type="entry name" value="Leu-rich_rpt"/>
</dbReference>
<organism evidence="6 7">
    <name type="scientific">Babesia divergens</name>
    <dbReference type="NCBI Taxonomy" id="32595"/>
    <lineage>
        <taxon>Eukaryota</taxon>
        <taxon>Sar</taxon>
        <taxon>Alveolata</taxon>
        <taxon>Apicomplexa</taxon>
        <taxon>Aconoidasida</taxon>
        <taxon>Piroplasmida</taxon>
        <taxon>Babesiidae</taxon>
        <taxon>Babesia</taxon>
    </lineage>
</organism>
<dbReference type="GO" id="GO:1990904">
    <property type="term" value="C:ribonucleoprotein complex"/>
    <property type="evidence" value="ECO:0007669"/>
    <property type="project" value="UniProtKB-KW"/>
</dbReference>
<evidence type="ECO:0000313" key="7">
    <source>
        <dbReference type="Proteomes" id="UP001195914"/>
    </source>
</evidence>
<dbReference type="InterPro" id="IPR032675">
    <property type="entry name" value="LRR_dom_sf"/>
</dbReference>
<dbReference type="PROSITE" id="PS51450">
    <property type="entry name" value="LRR"/>
    <property type="match status" value="1"/>
</dbReference>
<comment type="caution">
    <text evidence="6">The sequence shown here is derived from an EMBL/GenBank/DDBJ whole genome shotgun (WGS) entry which is preliminary data.</text>
</comment>
<protein>
    <submittedName>
        <fullName evidence="6">U2 small nuclear ribonucleoprotein A</fullName>
    </submittedName>
</protein>
<reference evidence="6" key="1">
    <citation type="journal article" date="2014" name="Nucleic Acids Res.">
        <title>The evolutionary dynamics of variant antigen genes in Babesia reveal a history of genomic innovation underlying host-parasite interaction.</title>
        <authorList>
            <person name="Jackson A.P."/>
            <person name="Otto T.D."/>
            <person name="Darby A."/>
            <person name="Ramaprasad A."/>
            <person name="Xia D."/>
            <person name="Echaide I.E."/>
            <person name="Farber M."/>
            <person name="Gahlot S."/>
            <person name="Gamble J."/>
            <person name="Gupta D."/>
            <person name="Gupta Y."/>
            <person name="Jackson L."/>
            <person name="Malandrin L."/>
            <person name="Malas T.B."/>
            <person name="Moussa E."/>
            <person name="Nair M."/>
            <person name="Reid A.J."/>
            <person name="Sanders M."/>
            <person name="Sharma J."/>
            <person name="Tracey A."/>
            <person name="Quail M.A."/>
            <person name="Weir W."/>
            <person name="Wastling J.M."/>
            <person name="Hall N."/>
            <person name="Willadsen P."/>
            <person name="Lingelbach K."/>
            <person name="Shiels B."/>
            <person name="Tait A."/>
            <person name="Berriman M."/>
            <person name="Allred D.R."/>
            <person name="Pain A."/>
        </authorList>
    </citation>
    <scope>NUCLEOTIDE SEQUENCE</scope>
    <source>
        <strain evidence="6">1802A</strain>
    </source>
</reference>
<gene>
    <name evidence="6" type="ORF">X943_001240</name>
</gene>
<keyword evidence="7" id="KW-1185">Reference proteome</keyword>
<evidence type="ECO:0000256" key="2">
    <source>
        <dbReference type="ARBA" id="ARBA00022614"/>
    </source>
</evidence>
<evidence type="ECO:0000313" key="6">
    <source>
        <dbReference type="EMBL" id="KAK1934773.1"/>
    </source>
</evidence>
<dbReference type="PANTHER" id="PTHR10552">
    <property type="entry name" value="U2 SMALL NUCLEAR RIBONUCLEOPROTEIN A"/>
    <property type="match status" value="1"/>
</dbReference>
<dbReference type="InterPro" id="IPR044640">
    <property type="entry name" value="RU2A"/>
</dbReference>
<proteinExistence type="inferred from homology"/>
<name>A0AAD9GAB8_BABDI</name>
<dbReference type="GO" id="GO:0000398">
    <property type="term" value="P:mRNA splicing, via spliceosome"/>
    <property type="evidence" value="ECO:0007669"/>
    <property type="project" value="InterPro"/>
</dbReference>
<dbReference type="GO" id="GO:0005634">
    <property type="term" value="C:nucleus"/>
    <property type="evidence" value="ECO:0007669"/>
    <property type="project" value="UniProtKB-SubCell"/>
</dbReference>
<evidence type="ECO:0000256" key="5">
    <source>
        <dbReference type="ARBA" id="ARBA00024196"/>
    </source>
</evidence>
<evidence type="ECO:0000256" key="3">
    <source>
        <dbReference type="ARBA" id="ARBA00022737"/>
    </source>
</evidence>
<dbReference type="PANTHER" id="PTHR10552:SF6">
    <property type="entry name" value="U2 SMALL NUCLEAR RIBONUCLEOPROTEIN A"/>
    <property type="match status" value="1"/>
</dbReference>
<comment type="similarity">
    <text evidence="5">Belongs to the U2 small nuclear ribonucleoprotein A family.</text>
</comment>
<evidence type="ECO:0000256" key="4">
    <source>
        <dbReference type="ARBA" id="ARBA00023242"/>
    </source>
</evidence>
<dbReference type="AlphaFoldDB" id="A0AAD9GAB8"/>
<evidence type="ECO:0000256" key="1">
    <source>
        <dbReference type="ARBA" id="ARBA00004123"/>
    </source>
</evidence>
<dbReference type="Gene3D" id="3.80.10.10">
    <property type="entry name" value="Ribonuclease Inhibitor"/>
    <property type="match status" value="1"/>
</dbReference>
<dbReference type="Proteomes" id="UP001195914">
    <property type="component" value="Unassembled WGS sequence"/>
</dbReference>
<comment type="subcellular location">
    <subcellularLocation>
        <location evidence="1">Nucleus</location>
    </subcellularLocation>
</comment>
<keyword evidence="6" id="KW-0687">Ribonucleoprotein</keyword>
<dbReference type="EMBL" id="JAHBMH010000062">
    <property type="protein sequence ID" value="KAK1934773.1"/>
    <property type="molecule type" value="Genomic_DNA"/>
</dbReference>
<sequence length="206" mass="23216">MELKLDMLARASQALSPAGDRTILLRAIANLGATKDGYDCIDLTNNEIQKLDNIPLLPRLRTLIVAGNRISKIATDLHQSLPNLTSLVLTGNNITHLSDLEPLFNFKRLERLSLVDNPVIALPHFREYVSYRLPSLRYLNFSKVTQKERTLCDAYFKSNEGKSFLRDQGYDVPSTSGSDKNKEILAMLEKTSDVDKLLQLEKQLLS</sequence>
<keyword evidence="4" id="KW-0539">Nucleus</keyword>
<keyword evidence="2" id="KW-0433">Leucine-rich repeat</keyword>
<dbReference type="SUPFAM" id="SSF52058">
    <property type="entry name" value="L domain-like"/>
    <property type="match status" value="1"/>
</dbReference>
<dbReference type="GO" id="GO:0030620">
    <property type="term" value="F:U2 snRNA binding"/>
    <property type="evidence" value="ECO:0007669"/>
    <property type="project" value="InterPro"/>
</dbReference>
<reference evidence="6" key="2">
    <citation type="submission" date="2021-05" db="EMBL/GenBank/DDBJ databases">
        <authorList>
            <person name="Pain A."/>
        </authorList>
    </citation>
    <scope>NUCLEOTIDE SEQUENCE</scope>
    <source>
        <strain evidence="6">1802A</strain>
    </source>
</reference>